<keyword evidence="2" id="KW-0812">Transmembrane</keyword>
<evidence type="ECO:0000313" key="4">
    <source>
        <dbReference type="Proteomes" id="UP000062833"/>
    </source>
</evidence>
<keyword evidence="2" id="KW-0472">Membrane</keyword>
<dbReference type="KEGG" id="aaq:AOC05_13030"/>
<keyword evidence="4" id="KW-1185">Reference proteome</keyword>
<dbReference type="Proteomes" id="UP000062833">
    <property type="component" value="Chromosome"/>
</dbReference>
<dbReference type="AlphaFoldDB" id="A0A0M4QGZ3"/>
<protein>
    <submittedName>
        <fullName evidence="3">Uncharacterized protein</fullName>
    </submittedName>
</protein>
<accession>A0A0M4QGZ3</accession>
<sequence>MSKRPSPTGGAHAAPSRDPKHKPGYKRTKGYYKSEVEREAFRQGMSVEEYGVYKGSVGSAVKPVNSAGGLLAISLILSCLVAGALVTFTIHWIQSGPAEAVKNTVPLLLAGMFVPWSWVYYARERKAERLRKERGITLIRPE</sequence>
<feature type="compositionally biased region" description="Basic residues" evidence="1">
    <location>
        <begin position="19"/>
        <end position="29"/>
    </location>
</feature>
<feature type="transmembrane region" description="Helical" evidence="2">
    <location>
        <begin position="70"/>
        <end position="93"/>
    </location>
</feature>
<reference evidence="4" key="1">
    <citation type="submission" date="2015-09" db="EMBL/GenBank/DDBJ databases">
        <title>Complete genome of Arthrobacter alpinus strain R3.8.</title>
        <authorList>
            <person name="See-Too W.S."/>
            <person name="Chan K.G."/>
        </authorList>
    </citation>
    <scope>NUCLEOTIDE SEQUENCE [LARGE SCALE GENOMIC DNA]</scope>
    <source>
        <strain evidence="4">R3.8</strain>
    </source>
</reference>
<keyword evidence="2" id="KW-1133">Transmembrane helix</keyword>
<feature type="transmembrane region" description="Helical" evidence="2">
    <location>
        <begin position="105"/>
        <end position="122"/>
    </location>
</feature>
<dbReference type="OrthoDB" id="5123020at2"/>
<organism evidence="3 4">
    <name type="scientific">Arthrobacter alpinus</name>
    <dbReference type="NCBI Taxonomy" id="656366"/>
    <lineage>
        <taxon>Bacteria</taxon>
        <taxon>Bacillati</taxon>
        <taxon>Actinomycetota</taxon>
        <taxon>Actinomycetes</taxon>
        <taxon>Micrococcales</taxon>
        <taxon>Micrococcaceae</taxon>
        <taxon>Arthrobacter</taxon>
    </lineage>
</organism>
<gene>
    <name evidence="3" type="ORF">AOC05_13030</name>
</gene>
<dbReference type="RefSeq" id="WP_062007599.1">
    <property type="nucleotide sequence ID" value="NZ_CP012677.1"/>
</dbReference>
<proteinExistence type="predicted"/>
<evidence type="ECO:0000313" key="3">
    <source>
        <dbReference type="EMBL" id="ALE93017.1"/>
    </source>
</evidence>
<evidence type="ECO:0000256" key="2">
    <source>
        <dbReference type="SAM" id="Phobius"/>
    </source>
</evidence>
<evidence type="ECO:0000256" key="1">
    <source>
        <dbReference type="SAM" id="MobiDB-lite"/>
    </source>
</evidence>
<name>A0A0M4QGZ3_9MICC</name>
<dbReference type="PATRIC" id="fig|656366.3.peg.2814"/>
<dbReference type="EMBL" id="CP012677">
    <property type="protein sequence ID" value="ALE93017.1"/>
    <property type="molecule type" value="Genomic_DNA"/>
</dbReference>
<feature type="region of interest" description="Disordered" evidence="1">
    <location>
        <begin position="1"/>
        <end position="29"/>
    </location>
</feature>